<evidence type="ECO:0000313" key="3">
    <source>
        <dbReference type="Proteomes" id="UP001631993"/>
    </source>
</evidence>
<gene>
    <name evidence="2" type="ORF">ACKI1S_10610</name>
</gene>
<dbReference type="Proteomes" id="UP001631993">
    <property type="component" value="Unassembled WGS sequence"/>
</dbReference>
<comment type="caution">
    <text evidence="2">The sequence shown here is derived from an EMBL/GenBank/DDBJ whole genome shotgun (WGS) entry which is preliminary data.</text>
</comment>
<organism evidence="2 3">
    <name type="scientific">Streptomyces galilaeus</name>
    <dbReference type="NCBI Taxonomy" id="33899"/>
    <lineage>
        <taxon>Bacteria</taxon>
        <taxon>Bacillati</taxon>
        <taxon>Actinomycetota</taxon>
        <taxon>Actinomycetes</taxon>
        <taxon>Kitasatosporales</taxon>
        <taxon>Streptomycetaceae</taxon>
        <taxon>Streptomyces</taxon>
    </lineage>
</organism>
<dbReference type="Gene3D" id="3.40.140.120">
    <property type="match status" value="1"/>
</dbReference>
<accession>A0ABW9IG16</accession>
<reference evidence="2 3" key="1">
    <citation type="submission" date="2024-12" db="EMBL/GenBank/DDBJ databases">
        <title>Forecasting of Potato common scab and diversities of Pathogenic streptomyces spp. in china.</title>
        <authorList>
            <person name="Handique U."/>
            <person name="Wu J."/>
        </authorList>
    </citation>
    <scope>NUCLEOTIDE SEQUENCE [LARGE SCALE GENOMIC DNA]</scope>
    <source>
        <strain evidence="2 3">ZRIMU1585</strain>
    </source>
</reference>
<proteinExistence type="predicted"/>
<protein>
    <submittedName>
        <fullName evidence="2">Phage portal protein</fullName>
    </submittedName>
</protein>
<name>A0ABW9IG16_STRGJ</name>
<dbReference type="Gene3D" id="1.20.1270.210">
    <property type="match status" value="1"/>
</dbReference>
<feature type="region of interest" description="Disordered" evidence="1">
    <location>
        <begin position="371"/>
        <end position="401"/>
    </location>
</feature>
<dbReference type="Gene3D" id="3.30.1120.70">
    <property type="match status" value="1"/>
</dbReference>
<keyword evidence="3" id="KW-1185">Reference proteome</keyword>
<dbReference type="RefSeq" id="WP_369280708.1">
    <property type="nucleotide sequence ID" value="NZ_JBJVMW010000053.1"/>
</dbReference>
<evidence type="ECO:0000313" key="2">
    <source>
        <dbReference type="EMBL" id="MFM9646590.1"/>
    </source>
</evidence>
<dbReference type="InterPro" id="IPR006944">
    <property type="entry name" value="Phage/GTA_portal"/>
</dbReference>
<dbReference type="Pfam" id="PF04860">
    <property type="entry name" value="Phage_portal"/>
    <property type="match status" value="1"/>
</dbReference>
<feature type="compositionally biased region" description="Acidic residues" evidence="1">
    <location>
        <begin position="391"/>
        <end position="401"/>
    </location>
</feature>
<dbReference type="EMBL" id="JBJVNE010000005">
    <property type="protein sequence ID" value="MFM9646590.1"/>
    <property type="molecule type" value="Genomic_DNA"/>
</dbReference>
<sequence length="401" mass="44898">MWWRDRDRARVPGGKGVLQRAGELSVDQVLAMMKTSRSYADVDLSKAESALQAVAVWAACDLIAGVVSELPVDCFRGKGAEAREITMPWWLEDPDGSGHGLADWRYQLLMSWLLRGNAFGDELQRASSGYLQQVRLFHPDEVSGRLEEGQEKWTVNGSEADSRTFIHRRVNPMPGVVLGMSPVRLHATTIGLQLTGAKFGLQWFQDGAHPSAILRNTEVSLDDGQVRTAKDRFMAALRGSREPVVFGKGWEYQTIQVAPEESQFLQTQGYSAAECARIFGPGIAEILGYETGGSMTYANIQDRELTLLKYALGKWMRRAERFLSEFLPRPQYVKLNRDALLETNTLQRYMAHASALSNNWETINEVRQFEQRPPVPWGDAPFTPAAAQPAEDPDPELNPEE</sequence>
<evidence type="ECO:0000256" key="1">
    <source>
        <dbReference type="SAM" id="MobiDB-lite"/>
    </source>
</evidence>